<name>A0A1H4XUG5_STRMJ</name>
<keyword evidence="9" id="KW-0106">Calcium</keyword>
<sequence length="612" mass="65852">MRHEQLSELGQQLRVDSVRAADAAGSGHPTSSMSAADLMAVLMGNHLRYDFEQPERPGNDHLIFSKGHASPLLYSVYKAAGALRDEEFVTFRRRGSRLEGHPTPRLPWVDVATGSLGQGLPYGVGMALSGKRLDHVPYRVWVLCGDSEMAEGSMWEAFEHAGYERLDNLIAIIDVNRLGQRGPTRHEWDLDAYARRIRAFDWHTIEIDGHDIEAIDRAYAEALSTVGRPTAIIARTMKGRGVASVENREGMHGKPLKNAEEAIAELGGVRNLAVPVLGPPSVSPTRPFAEGPLVLPRYNTGDSVPTRDAFGEAVAAVGTARGDVVALDGEVGDSTRLEYFHKEHPERYFEFFIAEQQLVAAAVGMQARGWNPYVSTFAAFFTRAYDFIRMAAISDADLSLIGSHAGVAIGEDGPSQMGVEDLAAMRAVHGSTVLYPCDANQTAQLTAAMGAESGIRYLRTTRGGTPVIYPPTESFPIGGSKVVRATDDDQVTLIGAGITLHEAIKAADRLAQEGIPARVIDLYSVKPVDAETLRTAAEVTGRLITVEDHHPEGGLGDAVLGAFDDGRPAPRMIRLAVRIMPGSSTPAEQLNDAGIDADAIVAAARELVGRDG</sequence>
<organism evidence="13 14">
    <name type="scientific">Streptomyces melanosporofaciens</name>
    <dbReference type="NCBI Taxonomy" id="67327"/>
    <lineage>
        <taxon>Bacteria</taxon>
        <taxon>Bacillati</taxon>
        <taxon>Actinomycetota</taxon>
        <taxon>Actinomycetes</taxon>
        <taxon>Kitasatosporales</taxon>
        <taxon>Streptomycetaceae</taxon>
        <taxon>Streptomyces</taxon>
        <taxon>Streptomyces violaceusniger group</taxon>
    </lineage>
</organism>
<keyword evidence="8" id="KW-0479">Metal-binding</keyword>
<evidence type="ECO:0000256" key="5">
    <source>
        <dbReference type="ARBA" id="ARBA00007131"/>
    </source>
</evidence>
<keyword evidence="7" id="KW-0808">Transferase</keyword>
<dbReference type="PROSITE" id="PS00802">
    <property type="entry name" value="TRANSKETOLASE_2"/>
    <property type="match status" value="1"/>
</dbReference>
<dbReference type="GO" id="GO:0004802">
    <property type="term" value="F:transketolase activity"/>
    <property type="evidence" value="ECO:0007669"/>
    <property type="project" value="TreeGrafter"/>
</dbReference>
<dbReference type="SUPFAM" id="SSF52518">
    <property type="entry name" value="Thiamin diphosphate-binding fold (THDP-binding)"/>
    <property type="match status" value="2"/>
</dbReference>
<dbReference type="AlphaFoldDB" id="A0A1H4XUG5"/>
<dbReference type="NCBIfam" id="NF004559">
    <property type="entry name" value="PRK05899.2-5"/>
    <property type="match status" value="1"/>
</dbReference>
<evidence type="ECO:0000313" key="13">
    <source>
        <dbReference type="EMBL" id="SED09279.1"/>
    </source>
</evidence>
<dbReference type="SUPFAM" id="SSF52922">
    <property type="entry name" value="TK C-terminal domain-like"/>
    <property type="match status" value="1"/>
</dbReference>
<evidence type="ECO:0000256" key="1">
    <source>
        <dbReference type="ARBA" id="ARBA00001913"/>
    </source>
</evidence>
<dbReference type="GO" id="GO:0030976">
    <property type="term" value="F:thiamine pyrophosphate binding"/>
    <property type="evidence" value="ECO:0007669"/>
    <property type="project" value="TreeGrafter"/>
</dbReference>
<dbReference type="Gene3D" id="3.40.50.970">
    <property type="match status" value="2"/>
</dbReference>
<dbReference type="Pfam" id="PF02780">
    <property type="entry name" value="Transketolase_C"/>
    <property type="match status" value="1"/>
</dbReference>
<evidence type="ECO:0000259" key="12">
    <source>
        <dbReference type="SMART" id="SM00861"/>
    </source>
</evidence>
<dbReference type="GO" id="GO:0000287">
    <property type="term" value="F:magnesium ion binding"/>
    <property type="evidence" value="ECO:0007669"/>
    <property type="project" value="UniProtKB-ARBA"/>
</dbReference>
<dbReference type="FunFam" id="3.40.50.970:FF:000129">
    <property type="entry name" value="Transketolase"/>
    <property type="match status" value="1"/>
</dbReference>
<comment type="cofactor">
    <cofactor evidence="2">
        <name>Mn(2+)</name>
        <dbReference type="ChEBI" id="CHEBI:29035"/>
    </cofactor>
</comment>
<dbReference type="CDD" id="cd02012">
    <property type="entry name" value="TPP_TK"/>
    <property type="match status" value="1"/>
</dbReference>
<evidence type="ECO:0000256" key="6">
    <source>
        <dbReference type="ARBA" id="ARBA00011738"/>
    </source>
</evidence>
<dbReference type="SMART" id="SM00861">
    <property type="entry name" value="Transket_pyr"/>
    <property type="match status" value="1"/>
</dbReference>
<evidence type="ECO:0000256" key="9">
    <source>
        <dbReference type="ARBA" id="ARBA00022837"/>
    </source>
</evidence>
<comment type="cofactor">
    <cofactor evidence="3">
        <name>Mg(2+)</name>
        <dbReference type="ChEBI" id="CHEBI:18420"/>
    </cofactor>
</comment>
<dbReference type="RefSeq" id="WP_093467153.1">
    <property type="nucleotide sequence ID" value="NZ_FNST01000002.1"/>
</dbReference>
<dbReference type="InterPro" id="IPR009014">
    <property type="entry name" value="Transketo_C/PFOR_II"/>
</dbReference>
<dbReference type="Pfam" id="PF02779">
    <property type="entry name" value="Transket_pyr"/>
    <property type="match status" value="1"/>
</dbReference>
<dbReference type="InterPro" id="IPR020826">
    <property type="entry name" value="Transketolase_BS"/>
</dbReference>
<dbReference type="EMBL" id="FNST01000002">
    <property type="protein sequence ID" value="SED09279.1"/>
    <property type="molecule type" value="Genomic_DNA"/>
</dbReference>
<dbReference type="InterPro" id="IPR051424">
    <property type="entry name" value="Transketolase-like"/>
</dbReference>
<keyword evidence="14" id="KW-1185">Reference proteome</keyword>
<evidence type="ECO:0000256" key="2">
    <source>
        <dbReference type="ARBA" id="ARBA00001936"/>
    </source>
</evidence>
<evidence type="ECO:0000256" key="8">
    <source>
        <dbReference type="ARBA" id="ARBA00022723"/>
    </source>
</evidence>
<comment type="subunit">
    <text evidence="6">Homodimer.</text>
</comment>
<protein>
    <submittedName>
        <fullName evidence="13">Transketolase</fullName>
    </submittedName>
</protein>
<dbReference type="CDD" id="cd07033">
    <property type="entry name" value="TPP_PYR_DXS_TK_like"/>
    <property type="match status" value="1"/>
</dbReference>
<evidence type="ECO:0000256" key="3">
    <source>
        <dbReference type="ARBA" id="ARBA00001946"/>
    </source>
</evidence>
<comment type="cofactor">
    <cofactor evidence="1">
        <name>Ca(2+)</name>
        <dbReference type="ChEBI" id="CHEBI:29108"/>
    </cofactor>
</comment>
<dbReference type="InterPro" id="IPR029061">
    <property type="entry name" value="THDP-binding"/>
</dbReference>
<evidence type="ECO:0000313" key="14">
    <source>
        <dbReference type="Proteomes" id="UP000198609"/>
    </source>
</evidence>
<dbReference type="PANTHER" id="PTHR43195">
    <property type="entry name" value="TRANSKETOLASE"/>
    <property type="match status" value="1"/>
</dbReference>
<dbReference type="Gene3D" id="3.40.50.920">
    <property type="match status" value="1"/>
</dbReference>
<reference evidence="14" key="1">
    <citation type="submission" date="2016-10" db="EMBL/GenBank/DDBJ databases">
        <authorList>
            <person name="Varghese N."/>
            <person name="Submissions S."/>
        </authorList>
    </citation>
    <scope>NUCLEOTIDE SEQUENCE [LARGE SCALE GENOMIC DNA]</scope>
    <source>
        <strain evidence="14">DSM 40318</strain>
    </source>
</reference>
<dbReference type="InterPro" id="IPR033248">
    <property type="entry name" value="Transketolase_C"/>
</dbReference>
<evidence type="ECO:0000256" key="4">
    <source>
        <dbReference type="ARBA" id="ARBA00001964"/>
    </source>
</evidence>
<dbReference type="InterPro" id="IPR005475">
    <property type="entry name" value="Transketolase-like_Pyr-bd"/>
</dbReference>
<accession>A0A1H4XUG5</accession>
<evidence type="ECO:0000256" key="11">
    <source>
        <dbReference type="ARBA" id="ARBA00023052"/>
    </source>
</evidence>
<proteinExistence type="inferred from homology"/>
<keyword evidence="11" id="KW-0786">Thiamine pyrophosphate</keyword>
<dbReference type="PANTHER" id="PTHR43195:SF1">
    <property type="entry name" value="FI06132P-RELATED"/>
    <property type="match status" value="1"/>
</dbReference>
<dbReference type="Proteomes" id="UP000198609">
    <property type="component" value="Unassembled WGS sequence"/>
</dbReference>
<evidence type="ECO:0000256" key="10">
    <source>
        <dbReference type="ARBA" id="ARBA00022842"/>
    </source>
</evidence>
<comment type="similarity">
    <text evidence="5">Belongs to the transketolase family.</text>
</comment>
<evidence type="ECO:0000256" key="7">
    <source>
        <dbReference type="ARBA" id="ARBA00022679"/>
    </source>
</evidence>
<keyword evidence="10" id="KW-0460">Magnesium</keyword>
<gene>
    <name evidence="13" type="ORF">SAMN04490356_6882</name>
</gene>
<dbReference type="InterPro" id="IPR005474">
    <property type="entry name" value="Transketolase_N"/>
</dbReference>
<dbReference type="Pfam" id="PF00456">
    <property type="entry name" value="Transketolase_N"/>
    <property type="match status" value="1"/>
</dbReference>
<feature type="domain" description="Transketolase-like pyrimidine-binding" evidence="12">
    <location>
        <begin position="304"/>
        <end position="467"/>
    </location>
</feature>
<comment type="cofactor">
    <cofactor evidence="4">
        <name>thiamine diphosphate</name>
        <dbReference type="ChEBI" id="CHEBI:58937"/>
    </cofactor>
</comment>
<dbReference type="GO" id="GO:0005737">
    <property type="term" value="C:cytoplasm"/>
    <property type="evidence" value="ECO:0007669"/>
    <property type="project" value="UniProtKB-ARBA"/>
</dbReference>